<comment type="similarity">
    <text evidence="1">Belongs to the Rv1128c/1148c/1588c/1702c/1945/3466 family.</text>
</comment>
<organism evidence="4 5">
    <name type="scientific">Serinibacter arcticus</name>
    <dbReference type="NCBI Taxonomy" id="1655435"/>
    <lineage>
        <taxon>Bacteria</taxon>
        <taxon>Bacillati</taxon>
        <taxon>Actinomycetota</taxon>
        <taxon>Actinomycetes</taxon>
        <taxon>Micrococcales</taxon>
        <taxon>Beutenbergiaceae</taxon>
        <taxon>Serinibacter</taxon>
    </lineage>
</organism>
<gene>
    <name evidence="4" type="ORF">SERN_2284</name>
</gene>
<reference evidence="4 5" key="1">
    <citation type="submission" date="2018-11" db="EMBL/GenBank/DDBJ databases">
        <title>Complete genome sequencing of the Actinobacteria Serinibacter sp. K3-2.</title>
        <authorList>
            <person name="Rakitin A.L."/>
            <person name="Beletsky A.V."/>
            <person name="Mardanov A.V."/>
            <person name="Ravin N.V."/>
            <person name="Gromova A.S."/>
            <person name="Filippova S.N."/>
            <person name="Gal'Chenko V.F."/>
        </authorList>
    </citation>
    <scope>NUCLEOTIDE SEQUENCE [LARGE SCALE GENOMIC DNA]</scope>
    <source>
        <strain evidence="4 5">K3-2</strain>
    </source>
</reference>
<dbReference type="EMBL" id="RHPJ01000003">
    <property type="protein sequence ID" value="TGO04691.1"/>
    <property type="molecule type" value="Genomic_DNA"/>
</dbReference>
<evidence type="ECO:0000256" key="1">
    <source>
        <dbReference type="ARBA" id="ARBA00023450"/>
    </source>
</evidence>
<dbReference type="InterPro" id="IPR002711">
    <property type="entry name" value="HNH"/>
</dbReference>
<sequence length="597" mass="61332">MANQRRGECEAVLEDCLDSLAHADTSLTSALAGADLSDAVELAEKVEQLARLVHRLQVRAAGAVEAESPASRRSDPPPEAPFRRGCDLLRTRLRISGREASRRIRAASAVLPRRALSGDPLAPVAPVLSARIGLADGGEPGGDGSVLDDLAVAPGPENVEVVLRTLEEARAVADPAVVCDVERTLVGYAETFDPDTMRRVARRLLSLLDPDGVEPSERDAASRQGVKVGATWHGLTHLDVWADAVQTEVLMTVFDTGTNPRAAAPVVVRDAGSSSSSSSSSSGSGSSCSSGGSSSGSGSSCSSGGSSSGDADALGDGGRADPDGGETPTAGAGETSLTLLPPDGAPHAAPIDDRSRPQRMLDALVTACQAALRTAGLPSVGGLPPQLLVTVGIGDLQAATLQPRRTGPPGSSDPPATTTRSARAPSVDGRTGRGRLPHAGPVPVSLLRRLACDADIIPIVMGGESEILDVGRARRLVPAAMRRALIARDGGCLFPGCTIPSTWTEGHHVVPWSHGGPTSIDNTAMLCSAHHHAVHSGRWVIEADPRWVTAKGSAAAAATGGANGPVLSRLEAVRPFRVTAPWAALGRQTWNAYPVGA</sequence>
<dbReference type="AlphaFoldDB" id="A0A4Z1E4Y1"/>
<dbReference type="OrthoDB" id="5177627at2"/>
<dbReference type="Proteomes" id="UP000297318">
    <property type="component" value="Unassembled WGS sequence"/>
</dbReference>
<dbReference type="CDD" id="cd00085">
    <property type="entry name" value="HNHc"/>
    <property type="match status" value="1"/>
</dbReference>
<feature type="region of interest" description="Disordered" evidence="2">
    <location>
        <begin position="400"/>
        <end position="438"/>
    </location>
</feature>
<feature type="compositionally biased region" description="Low complexity" evidence="2">
    <location>
        <begin position="325"/>
        <end position="335"/>
    </location>
</feature>
<feature type="region of interest" description="Disordered" evidence="2">
    <location>
        <begin position="63"/>
        <end position="83"/>
    </location>
</feature>
<feature type="domain" description="HNH nuclease" evidence="3">
    <location>
        <begin position="480"/>
        <end position="532"/>
    </location>
</feature>
<dbReference type="GO" id="GO:0003676">
    <property type="term" value="F:nucleic acid binding"/>
    <property type="evidence" value="ECO:0007669"/>
    <property type="project" value="InterPro"/>
</dbReference>
<name>A0A4Z1E4Y1_9MICO</name>
<proteinExistence type="inferred from homology"/>
<dbReference type="GO" id="GO:0004519">
    <property type="term" value="F:endonuclease activity"/>
    <property type="evidence" value="ECO:0007669"/>
    <property type="project" value="InterPro"/>
</dbReference>
<dbReference type="Pfam" id="PF01844">
    <property type="entry name" value="HNH"/>
    <property type="match status" value="1"/>
</dbReference>
<accession>A0A4Z1E4Y1</accession>
<evidence type="ECO:0000256" key="2">
    <source>
        <dbReference type="SAM" id="MobiDB-lite"/>
    </source>
</evidence>
<dbReference type="InterPro" id="IPR003870">
    <property type="entry name" value="DUF222"/>
</dbReference>
<evidence type="ECO:0000313" key="5">
    <source>
        <dbReference type="Proteomes" id="UP000297318"/>
    </source>
</evidence>
<dbReference type="GO" id="GO:0008270">
    <property type="term" value="F:zinc ion binding"/>
    <property type="evidence" value="ECO:0007669"/>
    <property type="project" value="InterPro"/>
</dbReference>
<dbReference type="Pfam" id="PF02720">
    <property type="entry name" value="DUF222"/>
    <property type="match status" value="2"/>
</dbReference>
<feature type="compositionally biased region" description="Low complexity" evidence="2">
    <location>
        <begin position="268"/>
        <end position="314"/>
    </location>
</feature>
<feature type="compositionally biased region" description="Basic and acidic residues" evidence="2">
    <location>
        <begin position="70"/>
        <end position="83"/>
    </location>
</feature>
<evidence type="ECO:0000259" key="3">
    <source>
        <dbReference type="SMART" id="SM00507"/>
    </source>
</evidence>
<comment type="caution">
    <text evidence="4">The sequence shown here is derived from an EMBL/GenBank/DDBJ whole genome shotgun (WGS) entry which is preliminary data.</text>
</comment>
<protein>
    <recommendedName>
        <fullName evidence="3">HNH nuclease domain-containing protein</fullName>
    </recommendedName>
</protein>
<dbReference type="RefSeq" id="WP_135850250.1">
    <property type="nucleotide sequence ID" value="NZ_RHPJ01000003.1"/>
</dbReference>
<dbReference type="SMART" id="SM00507">
    <property type="entry name" value="HNHc"/>
    <property type="match status" value="1"/>
</dbReference>
<dbReference type="Gene3D" id="1.10.30.50">
    <property type="match status" value="1"/>
</dbReference>
<dbReference type="InterPro" id="IPR003615">
    <property type="entry name" value="HNH_nuc"/>
</dbReference>
<feature type="region of interest" description="Disordered" evidence="2">
    <location>
        <begin position="268"/>
        <end position="354"/>
    </location>
</feature>
<keyword evidence="5" id="KW-1185">Reference proteome</keyword>
<evidence type="ECO:0000313" key="4">
    <source>
        <dbReference type="EMBL" id="TGO04691.1"/>
    </source>
</evidence>